<dbReference type="Proteomes" id="UP000033867">
    <property type="component" value="Unassembled WGS sequence"/>
</dbReference>
<evidence type="ECO:0000313" key="1">
    <source>
        <dbReference type="EMBL" id="KKS71633.1"/>
    </source>
</evidence>
<dbReference type="EMBL" id="LCEK01000023">
    <property type="protein sequence ID" value="KKS71633.1"/>
    <property type="molecule type" value="Genomic_DNA"/>
</dbReference>
<name>A0A0G1EAM4_9BACT</name>
<gene>
    <name evidence="1" type="ORF">UV42_C0023G0003</name>
</gene>
<evidence type="ECO:0000313" key="2">
    <source>
        <dbReference type="Proteomes" id="UP000033867"/>
    </source>
</evidence>
<proteinExistence type="predicted"/>
<dbReference type="SUPFAM" id="SSF53335">
    <property type="entry name" value="S-adenosyl-L-methionine-dependent methyltransferases"/>
    <property type="match status" value="1"/>
</dbReference>
<accession>A0A0G1EAM4</accession>
<comment type="caution">
    <text evidence="1">The sequence shown here is derived from an EMBL/GenBank/DDBJ whole genome shotgun (WGS) entry which is preliminary data.</text>
</comment>
<protein>
    <recommendedName>
        <fullName evidence="3">Methyltransferase type 11 domain-containing protein</fullName>
    </recommendedName>
</protein>
<sequence length="271" mass="31701">MSTQEKTWTPNLAEGWGLWTPPDRPSPGEMAVYEEVLQDILKKKKDPNVMVLGSTSEFRDLYAKYELPCTVVDYQKENYEAMGTLMERKPYKETLITEDWRTFQLGEKYDLILGDYCYNVLPKSDQGAFVKNLSQMLSPDGFCMIKTFVRYDSERGDLAKSLEYYRTEKKDRPILETIMAPMFKYAYDFEKEEGEFPVVWKNFQTLYEEGKMEKEAFDYFASLNLDSISLKVFIPYFQDILKVIGENASLFGTRFGGEWFSTDVPILIFKK</sequence>
<dbReference type="InterPro" id="IPR029063">
    <property type="entry name" value="SAM-dependent_MTases_sf"/>
</dbReference>
<evidence type="ECO:0008006" key="3">
    <source>
        <dbReference type="Google" id="ProtNLM"/>
    </source>
</evidence>
<dbReference type="AlphaFoldDB" id="A0A0G1EAM4"/>
<reference evidence="1 2" key="1">
    <citation type="journal article" date="2015" name="Nature">
        <title>rRNA introns, odd ribosomes, and small enigmatic genomes across a large radiation of phyla.</title>
        <authorList>
            <person name="Brown C.T."/>
            <person name="Hug L.A."/>
            <person name="Thomas B.C."/>
            <person name="Sharon I."/>
            <person name="Castelle C.J."/>
            <person name="Singh A."/>
            <person name="Wilkins M.J."/>
            <person name="Williams K.H."/>
            <person name="Banfield J.F."/>
        </authorList>
    </citation>
    <scope>NUCLEOTIDE SEQUENCE [LARGE SCALE GENOMIC DNA]</scope>
</reference>
<dbReference type="Gene3D" id="3.40.50.150">
    <property type="entry name" value="Vaccinia Virus protein VP39"/>
    <property type="match status" value="1"/>
</dbReference>
<organism evidence="1 2">
    <name type="scientific">Candidatus Magasanikbacteria bacterium GW2011_GWE2_42_7</name>
    <dbReference type="NCBI Taxonomy" id="1619052"/>
    <lineage>
        <taxon>Bacteria</taxon>
        <taxon>Candidatus Magasanikiibacteriota</taxon>
    </lineage>
</organism>